<feature type="signal peptide" evidence="1">
    <location>
        <begin position="1"/>
        <end position="18"/>
    </location>
</feature>
<evidence type="ECO:0000313" key="2">
    <source>
        <dbReference type="EMBL" id="CAE8593607.1"/>
    </source>
</evidence>
<accession>A0A813E093</accession>
<dbReference type="AlphaFoldDB" id="A0A813E093"/>
<evidence type="ECO:0008006" key="4">
    <source>
        <dbReference type="Google" id="ProtNLM"/>
    </source>
</evidence>
<comment type="caution">
    <text evidence="2">The sequence shown here is derived from an EMBL/GenBank/DDBJ whole genome shotgun (WGS) entry which is preliminary data.</text>
</comment>
<sequence>MVPALFLHLLSSVPSLVAFGHTSLCLLLAAPHSRVGLPKHLASNIFKYRSTDWPHNKATASTVLGQVSPTETTNVIGLAEQNSSGHFHHQRYGNRWRDTWL</sequence>
<protein>
    <recommendedName>
        <fullName evidence="4">Secreted protein</fullName>
    </recommendedName>
</protein>
<dbReference type="Proteomes" id="UP000654075">
    <property type="component" value="Unassembled WGS sequence"/>
</dbReference>
<dbReference type="EMBL" id="CAJNNV010006425">
    <property type="protein sequence ID" value="CAE8593607.1"/>
    <property type="molecule type" value="Genomic_DNA"/>
</dbReference>
<reference evidence="2" key="1">
    <citation type="submission" date="2021-02" db="EMBL/GenBank/DDBJ databases">
        <authorList>
            <person name="Dougan E. K."/>
            <person name="Rhodes N."/>
            <person name="Thang M."/>
            <person name="Chan C."/>
        </authorList>
    </citation>
    <scope>NUCLEOTIDE SEQUENCE</scope>
</reference>
<evidence type="ECO:0000256" key="1">
    <source>
        <dbReference type="SAM" id="SignalP"/>
    </source>
</evidence>
<keyword evidence="3" id="KW-1185">Reference proteome</keyword>
<feature type="chain" id="PRO_5033044949" description="Secreted protein" evidence="1">
    <location>
        <begin position="19"/>
        <end position="101"/>
    </location>
</feature>
<name>A0A813E093_POLGL</name>
<proteinExistence type="predicted"/>
<keyword evidence="1" id="KW-0732">Signal</keyword>
<organism evidence="2 3">
    <name type="scientific">Polarella glacialis</name>
    <name type="common">Dinoflagellate</name>
    <dbReference type="NCBI Taxonomy" id="89957"/>
    <lineage>
        <taxon>Eukaryota</taxon>
        <taxon>Sar</taxon>
        <taxon>Alveolata</taxon>
        <taxon>Dinophyceae</taxon>
        <taxon>Suessiales</taxon>
        <taxon>Suessiaceae</taxon>
        <taxon>Polarella</taxon>
    </lineage>
</organism>
<evidence type="ECO:0000313" key="3">
    <source>
        <dbReference type="Proteomes" id="UP000654075"/>
    </source>
</evidence>
<gene>
    <name evidence="2" type="ORF">PGLA1383_LOCUS12198</name>
</gene>